<gene>
    <name evidence="1" type="ORF">G3N56_07790</name>
</gene>
<dbReference type="RefSeq" id="WP_163301696.1">
    <property type="nucleotide sequence ID" value="NZ_JAAGRQ010000024.1"/>
</dbReference>
<protein>
    <submittedName>
        <fullName evidence="1">Uncharacterized protein</fullName>
    </submittedName>
</protein>
<accession>A0A7K3NLC1</accession>
<dbReference type="AlphaFoldDB" id="A0A7K3NLC1"/>
<organism evidence="1 2">
    <name type="scientific">Desulfolutivibrio sulfodismutans</name>
    <dbReference type="NCBI Taxonomy" id="63561"/>
    <lineage>
        <taxon>Bacteria</taxon>
        <taxon>Pseudomonadati</taxon>
        <taxon>Thermodesulfobacteriota</taxon>
        <taxon>Desulfovibrionia</taxon>
        <taxon>Desulfovibrionales</taxon>
        <taxon>Desulfovibrionaceae</taxon>
        <taxon>Desulfolutivibrio</taxon>
    </lineage>
</organism>
<sequence length="307" mass="33211">MPAKASLTLTFSARAMDCAGVKIDIPSESVDPGEVVRVVLWGGAADDLDGYTLRQGAQNLGAGTVESHPGQTEVKFFELAGTFAPLKFDWPVASLVSVHAHSGVMAETAEGIRCVAMPGGNLRHFFGRTGARCLTSTTGAPKMYGTIRAEATRSPHCRVWEWTVPQVPDMDFSGDGCPAASQRDDGDSVQCWFFLSRYGVLQEEFSVELSAYRVKDKLCGAASDLLSFIWEPSRKCSGWYRACQLHEQAHASDVLYVPDDARPGNDLAGGAAAGTNGDQQSSVLPWLLHGVTPQQDVIEFTGMRYDW</sequence>
<keyword evidence="2" id="KW-1185">Reference proteome</keyword>
<proteinExistence type="predicted"/>
<dbReference type="Proteomes" id="UP000469724">
    <property type="component" value="Unassembled WGS sequence"/>
</dbReference>
<reference evidence="1 2" key="1">
    <citation type="submission" date="2020-02" db="EMBL/GenBank/DDBJ databases">
        <title>Comparative genomics of sulfur disproportionating microorganisms.</title>
        <authorList>
            <person name="Ward L.M."/>
            <person name="Bertran E."/>
            <person name="Johnston D.T."/>
        </authorList>
    </citation>
    <scope>NUCLEOTIDE SEQUENCE [LARGE SCALE GENOMIC DNA]</scope>
    <source>
        <strain evidence="1 2">DSM 3696</strain>
    </source>
</reference>
<dbReference type="EMBL" id="JAAGRQ010000024">
    <property type="protein sequence ID" value="NDY56643.1"/>
    <property type="molecule type" value="Genomic_DNA"/>
</dbReference>
<evidence type="ECO:0000313" key="2">
    <source>
        <dbReference type="Proteomes" id="UP000469724"/>
    </source>
</evidence>
<evidence type="ECO:0000313" key="1">
    <source>
        <dbReference type="EMBL" id="NDY56643.1"/>
    </source>
</evidence>
<name>A0A7K3NLC1_9BACT</name>
<comment type="caution">
    <text evidence="1">The sequence shown here is derived from an EMBL/GenBank/DDBJ whole genome shotgun (WGS) entry which is preliminary data.</text>
</comment>